<feature type="compositionally biased region" description="Basic residues" evidence="1">
    <location>
        <begin position="127"/>
        <end position="137"/>
    </location>
</feature>
<organism evidence="3 4">
    <name type="scientific">Bradyrhizobium centrolobii</name>
    <dbReference type="NCBI Taxonomy" id="1505087"/>
    <lineage>
        <taxon>Bacteria</taxon>
        <taxon>Pseudomonadati</taxon>
        <taxon>Pseudomonadota</taxon>
        <taxon>Alphaproteobacteria</taxon>
        <taxon>Hyphomicrobiales</taxon>
        <taxon>Nitrobacteraceae</taxon>
        <taxon>Bradyrhizobium</taxon>
    </lineage>
</organism>
<evidence type="ECO:0000313" key="3">
    <source>
        <dbReference type="EMBL" id="OAF03563.1"/>
    </source>
</evidence>
<accession>A0A176YET3</accession>
<protein>
    <recommendedName>
        <fullName evidence="2">Rap1a immunity protein domain-containing protein</fullName>
    </recommendedName>
</protein>
<keyword evidence="4" id="KW-1185">Reference proteome</keyword>
<dbReference type="EMBL" id="LUUB01000090">
    <property type="protein sequence ID" value="OAF03563.1"/>
    <property type="molecule type" value="Genomic_DNA"/>
</dbReference>
<proteinExistence type="predicted"/>
<dbReference type="RefSeq" id="WP_063705586.1">
    <property type="nucleotide sequence ID" value="NZ_LUUB01000090.1"/>
</dbReference>
<dbReference type="OrthoDB" id="8229209at2"/>
<dbReference type="AlphaFoldDB" id="A0A176YET3"/>
<sequence>MRVYIILAGLALLLIGREGSGTIVDKGTDAQKSCELLVQKSFRDQGDARSAGSCEGMIETAMLFAPNLPAEVRACPPAQGSILESAKILLQYIDNNPDRLNEPGITLALEAFRDAWPCHGDDAGGPRPKKRVPKKSVKPTPPASN</sequence>
<comment type="caution">
    <text evidence="3">The sequence shown here is derived from an EMBL/GenBank/DDBJ whole genome shotgun (WGS) entry which is preliminary data.</text>
</comment>
<reference evidence="3 4" key="1">
    <citation type="submission" date="2016-03" db="EMBL/GenBank/DDBJ databases">
        <title>Draft Genome Sequence of the Strain BR 10245 (Bradyrhizobium sp.) isolated from nodules of Centrolobium paraense.</title>
        <authorList>
            <person name="Simoes-Araujo J.L.Sr."/>
            <person name="Barauna A.C."/>
            <person name="Silva K."/>
            <person name="Zilli J.E."/>
        </authorList>
    </citation>
    <scope>NUCLEOTIDE SEQUENCE [LARGE SCALE GENOMIC DNA]</scope>
    <source>
        <strain evidence="3 4">BR 10245</strain>
    </source>
</reference>
<dbReference type="InterPro" id="IPR041238">
    <property type="entry name" value="Rap1a"/>
</dbReference>
<dbReference type="Pfam" id="PF18602">
    <property type="entry name" value="Rap1a"/>
    <property type="match status" value="1"/>
</dbReference>
<dbReference type="Proteomes" id="UP000076959">
    <property type="component" value="Unassembled WGS sequence"/>
</dbReference>
<name>A0A176YET3_9BRAD</name>
<evidence type="ECO:0000259" key="2">
    <source>
        <dbReference type="Pfam" id="PF18602"/>
    </source>
</evidence>
<evidence type="ECO:0000256" key="1">
    <source>
        <dbReference type="SAM" id="MobiDB-lite"/>
    </source>
</evidence>
<evidence type="ECO:0000313" key="4">
    <source>
        <dbReference type="Proteomes" id="UP000076959"/>
    </source>
</evidence>
<feature type="region of interest" description="Disordered" evidence="1">
    <location>
        <begin position="119"/>
        <end position="145"/>
    </location>
</feature>
<gene>
    <name evidence="3" type="ORF">AYJ54_03330</name>
</gene>
<feature type="domain" description="Rap1a immunity protein" evidence="2">
    <location>
        <begin position="28"/>
        <end position="118"/>
    </location>
</feature>